<organism evidence="1 2">
    <name type="scientific">Paramecium sonneborni</name>
    <dbReference type="NCBI Taxonomy" id="65129"/>
    <lineage>
        <taxon>Eukaryota</taxon>
        <taxon>Sar</taxon>
        <taxon>Alveolata</taxon>
        <taxon>Ciliophora</taxon>
        <taxon>Intramacronucleata</taxon>
        <taxon>Oligohymenophorea</taxon>
        <taxon>Peniculida</taxon>
        <taxon>Parameciidae</taxon>
        <taxon>Paramecium</taxon>
    </lineage>
</organism>
<keyword evidence="2" id="KW-1185">Reference proteome</keyword>
<sequence>MTIDINIVLKLLNIYQSFPNNIYNQWIQYLSSLHMYNGKLLFNCHFRRHRYLSIHTQNYPRDNDFLQEDNCLKTGSASWMTFQNYFHIYFHIQIVQFYNLHILIYMDKNYRKKFCSIYFHLNIEYIINLRDLNRLDKINHKLKL</sequence>
<reference evidence="1" key="1">
    <citation type="submission" date="2021-01" db="EMBL/GenBank/DDBJ databases">
        <authorList>
            <consortium name="Genoscope - CEA"/>
            <person name="William W."/>
        </authorList>
    </citation>
    <scope>NUCLEOTIDE SEQUENCE</scope>
</reference>
<evidence type="ECO:0000313" key="2">
    <source>
        <dbReference type="Proteomes" id="UP000692954"/>
    </source>
</evidence>
<dbReference type="EMBL" id="CAJJDN010000108">
    <property type="protein sequence ID" value="CAD8115575.1"/>
    <property type="molecule type" value="Genomic_DNA"/>
</dbReference>
<dbReference type="Proteomes" id="UP000692954">
    <property type="component" value="Unassembled WGS sequence"/>
</dbReference>
<comment type="caution">
    <text evidence="1">The sequence shown here is derived from an EMBL/GenBank/DDBJ whole genome shotgun (WGS) entry which is preliminary data.</text>
</comment>
<dbReference type="AlphaFoldDB" id="A0A8S1QM19"/>
<proteinExistence type="predicted"/>
<accession>A0A8S1QM19</accession>
<evidence type="ECO:0000313" key="1">
    <source>
        <dbReference type="EMBL" id="CAD8115575.1"/>
    </source>
</evidence>
<name>A0A8S1QM19_9CILI</name>
<gene>
    <name evidence="1" type="ORF">PSON_ATCC_30995.1.T1080188</name>
</gene>
<protein>
    <submittedName>
        <fullName evidence="1">Uncharacterized protein</fullName>
    </submittedName>
</protein>